<reference evidence="10 11" key="1">
    <citation type="submission" date="2015-04" db="EMBL/GenBank/DDBJ databases">
        <authorList>
            <person name="Syromyatnikov M.Y."/>
            <person name="Popov V.N."/>
        </authorList>
    </citation>
    <scope>NUCLEOTIDE SEQUENCE [LARGE SCALE GENOMIC DNA]</scope>
</reference>
<comment type="subcellular location">
    <subcellularLocation>
        <location evidence="1">Membrane</location>
        <topology evidence="1">Lipid-anchor</topology>
        <topology evidence="1">GPI-anchor</topology>
    </subcellularLocation>
</comment>
<sequence length="135" mass="15731">MKFLVIFLALVYLVNTSEGYMCYECNSQYDKNCFDFNPNFSYFKAAPCDPEGNGSETCYAVQISDRKVRRMYRGCQKTGICEDYEEQERENVHFKMLSCGECKEAFCNSSPDTNERLKSVFILMTFSIFVSIFFN</sequence>
<dbReference type="EMBL" id="CVRI01000066">
    <property type="protein sequence ID" value="CRL06055.1"/>
    <property type="molecule type" value="Genomic_DNA"/>
</dbReference>
<evidence type="ECO:0000313" key="11">
    <source>
        <dbReference type="Proteomes" id="UP000183832"/>
    </source>
</evidence>
<keyword evidence="5" id="KW-1133">Transmembrane helix</keyword>
<keyword evidence="4 9" id="KW-0732">Signal</keyword>
<keyword evidence="3" id="KW-0812">Transmembrane</keyword>
<evidence type="ECO:0000256" key="4">
    <source>
        <dbReference type="ARBA" id="ARBA00022729"/>
    </source>
</evidence>
<evidence type="ECO:0000256" key="7">
    <source>
        <dbReference type="ARBA" id="ARBA00023180"/>
    </source>
</evidence>
<keyword evidence="11" id="KW-1185">Reference proteome</keyword>
<dbReference type="Proteomes" id="UP000183832">
    <property type="component" value="Unassembled WGS sequence"/>
</dbReference>
<proteinExistence type="predicted"/>
<protein>
    <submittedName>
        <fullName evidence="10">CLUMA_CG019045, isoform A</fullName>
    </submittedName>
</protein>
<evidence type="ECO:0000256" key="5">
    <source>
        <dbReference type="ARBA" id="ARBA00022989"/>
    </source>
</evidence>
<evidence type="ECO:0000256" key="3">
    <source>
        <dbReference type="ARBA" id="ARBA00022692"/>
    </source>
</evidence>
<dbReference type="GO" id="GO:0032222">
    <property type="term" value="P:regulation of synaptic transmission, cholinergic"/>
    <property type="evidence" value="ECO:0007669"/>
    <property type="project" value="InterPro"/>
</dbReference>
<name>A0A1J1J0X7_9DIPT</name>
<evidence type="ECO:0000256" key="2">
    <source>
        <dbReference type="ARBA" id="ARBA00022622"/>
    </source>
</evidence>
<dbReference type="AlphaFoldDB" id="A0A1J1J0X7"/>
<feature type="chain" id="PRO_5012723882" evidence="9">
    <location>
        <begin position="20"/>
        <end position="135"/>
    </location>
</feature>
<accession>A0A1J1J0X7</accession>
<evidence type="ECO:0000256" key="8">
    <source>
        <dbReference type="ARBA" id="ARBA00023288"/>
    </source>
</evidence>
<dbReference type="Pfam" id="PF17064">
    <property type="entry name" value="QVR"/>
    <property type="match status" value="1"/>
</dbReference>
<keyword evidence="2" id="KW-0336">GPI-anchor</keyword>
<feature type="signal peptide" evidence="9">
    <location>
        <begin position="1"/>
        <end position="19"/>
    </location>
</feature>
<dbReference type="GO" id="GO:0030431">
    <property type="term" value="P:sleep"/>
    <property type="evidence" value="ECO:0007669"/>
    <property type="project" value="InterPro"/>
</dbReference>
<evidence type="ECO:0000313" key="10">
    <source>
        <dbReference type="EMBL" id="CRL06055.1"/>
    </source>
</evidence>
<evidence type="ECO:0000256" key="1">
    <source>
        <dbReference type="ARBA" id="ARBA00004589"/>
    </source>
</evidence>
<evidence type="ECO:0000256" key="9">
    <source>
        <dbReference type="SAM" id="SignalP"/>
    </source>
</evidence>
<dbReference type="InterPro" id="IPR050975">
    <property type="entry name" value="Sleep_regulator"/>
</dbReference>
<dbReference type="GO" id="GO:0098552">
    <property type="term" value="C:side of membrane"/>
    <property type="evidence" value="ECO:0007669"/>
    <property type="project" value="UniProtKB-KW"/>
</dbReference>
<evidence type="ECO:0000256" key="6">
    <source>
        <dbReference type="ARBA" id="ARBA00023136"/>
    </source>
</evidence>
<keyword evidence="6" id="KW-0472">Membrane</keyword>
<organism evidence="10 11">
    <name type="scientific">Clunio marinus</name>
    <dbReference type="NCBI Taxonomy" id="568069"/>
    <lineage>
        <taxon>Eukaryota</taxon>
        <taxon>Metazoa</taxon>
        <taxon>Ecdysozoa</taxon>
        <taxon>Arthropoda</taxon>
        <taxon>Hexapoda</taxon>
        <taxon>Insecta</taxon>
        <taxon>Pterygota</taxon>
        <taxon>Neoptera</taxon>
        <taxon>Endopterygota</taxon>
        <taxon>Diptera</taxon>
        <taxon>Nematocera</taxon>
        <taxon>Chironomoidea</taxon>
        <taxon>Chironomidae</taxon>
        <taxon>Clunio</taxon>
    </lineage>
</organism>
<gene>
    <name evidence="10" type="ORF">CLUMA_CG019045</name>
</gene>
<keyword evidence="8" id="KW-0449">Lipoprotein</keyword>
<dbReference type="InterPro" id="IPR031424">
    <property type="entry name" value="QVR-like"/>
</dbReference>
<keyword evidence="7" id="KW-0325">Glycoprotein</keyword>
<dbReference type="PANTHER" id="PTHR33562">
    <property type="entry name" value="ATILLA, ISOFORM B-RELATED-RELATED"/>
    <property type="match status" value="1"/>
</dbReference>